<dbReference type="Gene3D" id="3.30.360.10">
    <property type="entry name" value="Dihydrodipicolinate Reductase, domain 2"/>
    <property type="match status" value="1"/>
</dbReference>
<dbReference type="InterPro" id="IPR055170">
    <property type="entry name" value="GFO_IDH_MocA-like_dom"/>
</dbReference>
<name>E0Q539_9BIFI</name>
<evidence type="ECO:0000313" key="4">
    <source>
        <dbReference type="Proteomes" id="UP000003323"/>
    </source>
</evidence>
<dbReference type="InterPro" id="IPR000683">
    <property type="entry name" value="Gfo/Idh/MocA-like_OxRdtase_N"/>
</dbReference>
<dbReference type="HOGENOM" id="CLU_023194_1_1_11"/>
<evidence type="ECO:0000259" key="1">
    <source>
        <dbReference type="Pfam" id="PF01408"/>
    </source>
</evidence>
<feature type="domain" description="Gfo/Idh/MocA-like oxidoreductase N-terminal" evidence="1">
    <location>
        <begin position="20"/>
        <end position="135"/>
    </location>
</feature>
<dbReference type="Pfam" id="PF01408">
    <property type="entry name" value="GFO_IDH_MocA"/>
    <property type="match status" value="1"/>
</dbReference>
<dbReference type="AlphaFoldDB" id="E0Q539"/>
<protein>
    <submittedName>
        <fullName evidence="3">Oxidoreductase, NAD-binding domain protein</fullName>
    </submittedName>
</protein>
<accession>E0Q539</accession>
<dbReference type="PANTHER" id="PTHR43377">
    <property type="entry name" value="BILIVERDIN REDUCTASE A"/>
    <property type="match status" value="1"/>
</dbReference>
<sequence>MNRNHENKQTKEFPMTQQLRLAVIGAGAMGRDHIRYIQDNPDAALVAIADPMHESEELAKSIGVAWYADYNDMFDHVELDGVIIASPNSLHLPMARAALKHGVPPLVEKPISDDLDDARIFAKEAREIGLPVLVGQHRRHNPKVQRAKEIIESGVLGTIVTVSVHYNIYKPDTYYDIPWRRQKGAGPILVNMVHDVDLMRYLIGEPVEIQGMAANSARGFEVEDSAVVNVRFESGTLGSITLSDAAASPWNWEATARENPFFAPFDTDAYFIMGTKGSLSLPRLQLFTYRDGVSDWTKPLTCEIQGVKEGLPHRLQLVHYLKVLRGEVEPIVTPEDAIKSLEVLNAVKKAADEGAMVTL</sequence>
<dbReference type="EMBL" id="AEEQ01000004">
    <property type="protein sequence ID" value="EFM42374.1"/>
    <property type="molecule type" value="Genomic_DNA"/>
</dbReference>
<proteinExistence type="predicted"/>
<organism evidence="3 4">
    <name type="scientific">Bifidobacterium dentium ATCC 27679</name>
    <dbReference type="NCBI Taxonomy" id="871562"/>
    <lineage>
        <taxon>Bacteria</taxon>
        <taxon>Bacillati</taxon>
        <taxon>Actinomycetota</taxon>
        <taxon>Actinomycetes</taxon>
        <taxon>Bifidobacteriales</taxon>
        <taxon>Bifidobacteriaceae</taxon>
        <taxon>Bifidobacterium</taxon>
    </lineage>
</organism>
<dbReference type="Gene3D" id="3.40.50.720">
    <property type="entry name" value="NAD(P)-binding Rossmann-like Domain"/>
    <property type="match status" value="1"/>
</dbReference>
<evidence type="ECO:0000313" key="3">
    <source>
        <dbReference type="EMBL" id="EFM42374.1"/>
    </source>
</evidence>
<dbReference type="Pfam" id="PF22725">
    <property type="entry name" value="GFO_IDH_MocA_C3"/>
    <property type="match status" value="1"/>
</dbReference>
<feature type="domain" description="GFO/IDH/MocA-like oxidoreductase" evidence="2">
    <location>
        <begin position="144"/>
        <end position="279"/>
    </location>
</feature>
<gene>
    <name evidence="3" type="ORF">HMPREF0168_0246</name>
</gene>
<dbReference type="GO" id="GO:0000166">
    <property type="term" value="F:nucleotide binding"/>
    <property type="evidence" value="ECO:0007669"/>
    <property type="project" value="InterPro"/>
</dbReference>
<reference evidence="3 4" key="1">
    <citation type="submission" date="2010-08" db="EMBL/GenBank/DDBJ databases">
        <authorList>
            <person name="Muzny D."/>
            <person name="Qin X."/>
            <person name="Deng J."/>
            <person name="Jiang H."/>
            <person name="Liu Y."/>
            <person name="Qu J."/>
            <person name="Song X.-Z."/>
            <person name="Zhang L."/>
            <person name="Thornton R."/>
            <person name="Coyle M."/>
            <person name="Francisco L."/>
            <person name="Jackson L."/>
            <person name="Javaid M."/>
            <person name="Korchina V."/>
            <person name="Kovar C."/>
            <person name="Mata R."/>
            <person name="Mathew T."/>
            <person name="Ngo R."/>
            <person name="Nguyen L."/>
            <person name="Nguyen N."/>
            <person name="Okwuonu G."/>
            <person name="Ongeri F."/>
            <person name="Pham C."/>
            <person name="Simmons D."/>
            <person name="Wilczek-Boney K."/>
            <person name="Hale W."/>
            <person name="Jakkamsetti A."/>
            <person name="Pham P."/>
            <person name="Ruth R."/>
            <person name="San Lucas F."/>
            <person name="Warren J."/>
            <person name="Zhang J."/>
            <person name="Zhao Z."/>
            <person name="Zhou C."/>
            <person name="Zhu D."/>
            <person name="Lee S."/>
            <person name="Bess C."/>
            <person name="Blankenburg K."/>
            <person name="Forbes L."/>
            <person name="Fu Q."/>
            <person name="Gubbala S."/>
            <person name="Hirani K."/>
            <person name="Jayaseelan J.C."/>
            <person name="Lara F."/>
            <person name="Munidasa M."/>
            <person name="Palculict T."/>
            <person name="Patil S."/>
            <person name="Pu L.-L."/>
            <person name="Saada N."/>
            <person name="Tang L."/>
            <person name="Weissenberger G."/>
            <person name="Zhu Y."/>
            <person name="Hemphill L."/>
            <person name="Shang Y."/>
            <person name="Youmans B."/>
            <person name="Ayvaz T."/>
            <person name="Ross M."/>
            <person name="Santibanez J."/>
            <person name="Aqrawi P."/>
            <person name="Gross S."/>
            <person name="Joshi V."/>
            <person name="Fowler G."/>
            <person name="Nazareth L."/>
            <person name="Reid J."/>
            <person name="Worley K."/>
            <person name="Petrosino J."/>
            <person name="Highlander S."/>
            <person name="Gibbs R."/>
        </authorList>
    </citation>
    <scope>NUCLEOTIDE SEQUENCE [LARGE SCALE GENOMIC DNA]</scope>
    <source>
        <strain evidence="3 4">ATCC 27679</strain>
    </source>
</reference>
<dbReference type="InterPro" id="IPR051450">
    <property type="entry name" value="Gfo/Idh/MocA_Oxidoreductases"/>
</dbReference>
<dbReference type="SUPFAM" id="SSF55347">
    <property type="entry name" value="Glyceraldehyde-3-phosphate dehydrogenase-like, C-terminal domain"/>
    <property type="match status" value="1"/>
</dbReference>
<comment type="caution">
    <text evidence="3">The sequence shown here is derived from an EMBL/GenBank/DDBJ whole genome shotgun (WGS) entry which is preliminary data.</text>
</comment>
<dbReference type="SUPFAM" id="SSF51735">
    <property type="entry name" value="NAD(P)-binding Rossmann-fold domains"/>
    <property type="match status" value="1"/>
</dbReference>
<dbReference type="Proteomes" id="UP000003323">
    <property type="component" value="Unassembled WGS sequence"/>
</dbReference>
<dbReference type="InterPro" id="IPR036291">
    <property type="entry name" value="NAD(P)-bd_dom_sf"/>
</dbReference>
<evidence type="ECO:0000259" key="2">
    <source>
        <dbReference type="Pfam" id="PF22725"/>
    </source>
</evidence>
<dbReference type="PANTHER" id="PTHR43377:SF8">
    <property type="entry name" value="BLR3664 PROTEIN"/>
    <property type="match status" value="1"/>
</dbReference>